<dbReference type="Pfam" id="PF02368">
    <property type="entry name" value="Big_2"/>
    <property type="match status" value="3"/>
</dbReference>
<dbReference type="Gene3D" id="2.60.40.1080">
    <property type="match status" value="3"/>
</dbReference>
<gene>
    <name evidence="3" type="ORF">HB943_11370</name>
</gene>
<evidence type="ECO:0000313" key="3">
    <source>
        <dbReference type="EMBL" id="MBC1501202.1"/>
    </source>
</evidence>
<dbReference type="GO" id="GO:0008237">
    <property type="term" value="F:metallopeptidase activity"/>
    <property type="evidence" value="ECO:0007669"/>
    <property type="project" value="UniProtKB-KW"/>
</dbReference>
<dbReference type="RefSeq" id="WP_185426481.1">
    <property type="nucleotide sequence ID" value="NZ_JAARRL010000018.1"/>
</dbReference>
<feature type="signal peptide" evidence="1">
    <location>
        <begin position="1"/>
        <end position="27"/>
    </location>
</feature>
<organism evidence="3 4">
    <name type="scientific">Listeria weihenstephanensis</name>
    <dbReference type="NCBI Taxonomy" id="1006155"/>
    <lineage>
        <taxon>Bacteria</taxon>
        <taxon>Bacillati</taxon>
        <taxon>Bacillota</taxon>
        <taxon>Bacilli</taxon>
        <taxon>Bacillales</taxon>
        <taxon>Listeriaceae</taxon>
        <taxon>Listeria</taxon>
    </lineage>
</organism>
<dbReference type="InterPro" id="IPR002048">
    <property type="entry name" value="EF_hand_dom"/>
</dbReference>
<evidence type="ECO:0000256" key="1">
    <source>
        <dbReference type="SAM" id="SignalP"/>
    </source>
</evidence>
<dbReference type="GO" id="GO:0006508">
    <property type="term" value="P:proteolysis"/>
    <property type="evidence" value="ECO:0007669"/>
    <property type="project" value="UniProtKB-KW"/>
</dbReference>
<dbReference type="Gene3D" id="2.60.120.380">
    <property type="match status" value="3"/>
</dbReference>
<reference evidence="3 4" key="1">
    <citation type="submission" date="2020-03" db="EMBL/GenBank/DDBJ databases">
        <title>Soil Listeria distribution.</title>
        <authorList>
            <person name="Liao J."/>
            <person name="Wiedmann M."/>
        </authorList>
    </citation>
    <scope>NUCLEOTIDE SEQUENCE [LARGE SCALE GENOMIC DNA]</scope>
    <source>
        <strain evidence="3 4">FSL L7-1523</strain>
    </source>
</reference>
<keyword evidence="3" id="KW-0378">Hydrolase</keyword>
<sequence length="1140" mass="123395">MNLLKKSVLLLGVLFALLVTSALEVSAAPALETSSAVKQPTGQAFSVIQHGDEHLHYVATTAGDIVEQSTDGYWYYMTIREFKYNEKDAAVLIKTTSKYLIDKKPENAMNQSNIDNYPALQYKSEPTIQETIKFPLLKSSMGLSPSQNLLVILVSFEDIGIVKTESEWESKIFGTSGSTLKAYYQEATNGKINIAPAKESDGTKDNGIVSVKLARNHPQTTIKTDVTYMNNTITKEALIAANASVDFSQYDTNKDGKIEANELHIMTIIAGQEASAGGTGKATWGHQGTFTSLDVPNLDGKIFDTFTQFGEMHGTNQASVGIIAHEMGHDLGLPDLYNIYNTGAGLGQYSVMGGGSWGAIGSAQSGSTPVHFDAYSKMKLGVIEPSVISVNATQSVDLFSMDQPGRNIVRVNTANPKEYYLMENRQFVGFDKALGERVKSAGVAIYHVNESHDTNYEVGRQLVTLKEANEGILGYSQLNTNLAMNLDGLYYVGMGSRGVMQQTELSKTTKPAAVRDDGGATNFSVKVNSASSNKMNVTLQNQGVEVAINAPTEPDQTASIAGIEKNETIQLTATILPENTVNKKITWSSSDEKLASVTQTGKVTANNNAGAVIITAKTEYGTEDTYKLYIDGHGKTFETAETIQDTGQTDAFGSYDVDDDYFKFTATETGEYEFWSSGPNYNRLRGILYDGTKNRLVYDNQGMLNEESNNYNFKLKYNLVAGKTYYIVTRTYFEGIGQPYKLHIKRPGDIGIPVTEVKLNTATVGPKEKGDVVQLTATVLPSNAGNKGVEWTSSDEDIAAVSQTGRVTMGNKGGVAIITAKSKDGGKIATCAVTVDDHGRTEGTATKILDNSLTDGSISYIGDPDYFQFTPKNSGTHKFTSEGTYSVRAELYSSTGVKLLSSTNVNGQFEMSSNLNANETYYIRLYQSGPPTIGTYKLRVTSPPPPVKVFGISLNLTVGASYLPKNGTMQFNATVLPSNATNKVISWTSSDPSVATVDQAGKVIAGNKEGLTTITVVTDDNNYKASHVVLVGKEKQTLSTATVVSDHILTAGSIDFSGDFEIYKFIPTATRTYVMTSESDIDMMAFLKDSTGAVLDIGDDDGASKQFKLTRRLNAGTVYYLSVQHRSSGTGSYKLRIQPQ</sequence>
<feature type="domain" description="EF-hand" evidence="2">
    <location>
        <begin position="247"/>
        <end position="273"/>
    </location>
</feature>
<dbReference type="GO" id="GO:0005509">
    <property type="term" value="F:calcium ion binding"/>
    <property type="evidence" value="ECO:0007669"/>
    <property type="project" value="InterPro"/>
</dbReference>
<dbReference type="SUPFAM" id="SSF89260">
    <property type="entry name" value="Collagen-binding domain"/>
    <property type="match status" value="1"/>
</dbReference>
<dbReference type="EMBL" id="JAARRL010000018">
    <property type="protein sequence ID" value="MBC1501202.1"/>
    <property type="molecule type" value="Genomic_DNA"/>
</dbReference>
<dbReference type="SUPFAM" id="SSF49373">
    <property type="entry name" value="Invasin/intimin cell-adhesion fragments"/>
    <property type="match status" value="3"/>
</dbReference>
<dbReference type="SUPFAM" id="SSF55486">
    <property type="entry name" value="Metalloproteases ('zincins'), catalytic domain"/>
    <property type="match status" value="1"/>
</dbReference>
<dbReference type="PROSITE" id="PS00018">
    <property type="entry name" value="EF_HAND_1"/>
    <property type="match status" value="1"/>
</dbReference>
<dbReference type="Pfam" id="PF05547">
    <property type="entry name" value="Peptidase_M6"/>
    <property type="match status" value="1"/>
</dbReference>
<dbReference type="AlphaFoldDB" id="A0A841Z9D2"/>
<evidence type="ECO:0000313" key="4">
    <source>
        <dbReference type="Proteomes" id="UP000564536"/>
    </source>
</evidence>
<dbReference type="SMART" id="SM00635">
    <property type="entry name" value="BID_2"/>
    <property type="match status" value="3"/>
</dbReference>
<dbReference type="PANTHER" id="PTHR41775">
    <property type="entry name" value="SECRETED PROTEIN-RELATED"/>
    <property type="match status" value="1"/>
</dbReference>
<dbReference type="Proteomes" id="UP000564536">
    <property type="component" value="Unassembled WGS sequence"/>
</dbReference>
<comment type="caution">
    <text evidence="3">The sequence shown here is derived from an EMBL/GenBank/DDBJ whole genome shotgun (WGS) entry which is preliminary data.</text>
</comment>
<protein>
    <submittedName>
        <fullName evidence="3">M6 family metalloprotease domain-containing protein</fullName>
    </submittedName>
</protein>
<dbReference type="NCBIfam" id="TIGR03296">
    <property type="entry name" value="M6dom_TIGR03296"/>
    <property type="match status" value="1"/>
</dbReference>
<dbReference type="PROSITE" id="PS50222">
    <property type="entry name" value="EF_HAND_2"/>
    <property type="match status" value="1"/>
</dbReference>
<keyword evidence="3" id="KW-0645">Protease</keyword>
<proteinExistence type="predicted"/>
<name>A0A841Z9D2_9LIST</name>
<feature type="chain" id="PRO_5032332090" evidence="1">
    <location>
        <begin position="28"/>
        <end position="1140"/>
    </location>
</feature>
<evidence type="ECO:0000259" key="2">
    <source>
        <dbReference type="PROSITE" id="PS50222"/>
    </source>
</evidence>
<dbReference type="InterPro" id="IPR008964">
    <property type="entry name" value="Invasin/intimin_cell_adhesion"/>
</dbReference>
<dbReference type="InterPro" id="IPR018247">
    <property type="entry name" value="EF_Hand_1_Ca_BS"/>
</dbReference>
<keyword evidence="3" id="KW-0482">Metalloprotease</keyword>
<dbReference type="PANTHER" id="PTHR41775:SF1">
    <property type="entry name" value="PEPTIDASE M6-LIKE DOMAIN-CONTAINING PROTEIN"/>
    <property type="match status" value="1"/>
</dbReference>
<dbReference type="InterPro" id="IPR003343">
    <property type="entry name" value="Big_2"/>
</dbReference>
<dbReference type="InterPro" id="IPR008757">
    <property type="entry name" value="Peptidase_M6-like_domain"/>
</dbReference>
<accession>A0A841Z9D2</accession>
<keyword evidence="1" id="KW-0732">Signal</keyword>